<dbReference type="InterPro" id="IPR001227">
    <property type="entry name" value="Ac_transferase_dom_sf"/>
</dbReference>
<dbReference type="EC" id="2.3.1.39" evidence="1"/>
<dbReference type="InterPro" id="IPR016036">
    <property type="entry name" value="Malonyl_transacylase_ACP-bd"/>
</dbReference>
<feature type="domain" description="Malonyl-CoA:ACP transacylase (MAT)" evidence="5">
    <location>
        <begin position="5"/>
        <end position="306"/>
    </location>
</feature>
<evidence type="ECO:0000256" key="2">
    <source>
        <dbReference type="ARBA" id="ARBA00022679"/>
    </source>
</evidence>
<reference evidence="6 7" key="1">
    <citation type="submission" date="2020-05" db="EMBL/GenBank/DDBJ databases">
        <title>Nakamurella sp. DB0629 isolated from air conditioner.</title>
        <authorList>
            <person name="Kim D.H."/>
            <person name="Kim D.-U."/>
        </authorList>
    </citation>
    <scope>NUCLEOTIDE SEQUENCE [LARGE SCALE GENOMIC DNA]</scope>
    <source>
        <strain evidence="6 7">DB0629</strain>
    </source>
</reference>
<proteinExistence type="predicted"/>
<name>A0A849AC36_9ACTN</name>
<dbReference type="InterPro" id="IPR050858">
    <property type="entry name" value="Mal-CoA-ACP_Trans/PKS_FabD"/>
</dbReference>
<dbReference type="PANTHER" id="PTHR42681:SF1">
    <property type="entry name" value="MALONYL-COA-ACYL CARRIER PROTEIN TRANSACYLASE, MITOCHONDRIAL"/>
    <property type="match status" value="1"/>
</dbReference>
<accession>A0A849AC36</accession>
<keyword evidence="2 6" id="KW-0808">Transferase</keyword>
<evidence type="ECO:0000256" key="4">
    <source>
        <dbReference type="ARBA" id="ARBA00048462"/>
    </source>
</evidence>
<dbReference type="Pfam" id="PF00698">
    <property type="entry name" value="Acyl_transf_1"/>
    <property type="match status" value="1"/>
</dbReference>
<dbReference type="InterPro" id="IPR016035">
    <property type="entry name" value="Acyl_Trfase/lysoPLipase"/>
</dbReference>
<evidence type="ECO:0000259" key="5">
    <source>
        <dbReference type="SMART" id="SM00827"/>
    </source>
</evidence>
<dbReference type="Gene3D" id="3.40.366.10">
    <property type="entry name" value="Malonyl-Coenzyme A Acyl Carrier Protein, domain 2"/>
    <property type="match status" value="1"/>
</dbReference>
<gene>
    <name evidence="6" type="ORF">HKD39_17635</name>
</gene>
<keyword evidence="3" id="KW-0012">Acyltransferase</keyword>
<dbReference type="PANTHER" id="PTHR42681">
    <property type="entry name" value="MALONYL-COA-ACYL CARRIER PROTEIN TRANSACYLASE, MITOCHONDRIAL"/>
    <property type="match status" value="1"/>
</dbReference>
<dbReference type="AlphaFoldDB" id="A0A849AC36"/>
<comment type="catalytic activity">
    <reaction evidence="4">
        <text>holo-[ACP] + malonyl-CoA = malonyl-[ACP] + CoA</text>
        <dbReference type="Rhea" id="RHEA:41792"/>
        <dbReference type="Rhea" id="RHEA-COMP:9623"/>
        <dbReference type="Rhea" id="RHEA-COMP:9685"/>
        <dbReference type="ChEBI" id="CHEBI:57287"/>
        <dbReference type="ChEBI" id="CHEBI:57384"/>
        <dbReference type="ChEBI" id="CHEBI:64479"/>
        <dbReference type="ChEBI" id="CHEBI:78449"/>
        <dbReference type="EC" id="2.3.1.39"/>
    </reaction>
</comment>
<evidence type="ECO:0000256" key="1">
    <source>
        <dbReference type="ARBA" id="ARBA00013258"/>
    </source>
</evidence>
<evidence type="ECO:0000256" key="3">
    <source>
        <dbReference type="ARBA" id="ARBA00023315"/>
    </source>
</evidence>
<dbReference type="GO" id="GO:0005829">
    <property type="term" value="C:cytosol"/>
    <property type="evidence" value="ECO:0007669"/>
    <property type="project" value="TreeGrafter"/>
</dbReference>
<sequence>MLAIVAPGQGAQKPGMLSAWLELPGVAEQLTAWGDAAGLDLARLGTTADADEIKDTAVTQPLVVATALLAAGQLSIPSGNGTVVAGHSVGELAAAAVAGVISADEATALAATRGRAMAAASALTPTSMAAVMNPDIDAVLATLNERDLVGANVNGAGQVVAAGTRSQIDELVAAPPEGMRVIALSVAGAFHTAYMEPAREEFAGVLAQLRPADPTAVLLTNADGRAIGSGGEYLELLSRQLTSPVRWDKCMDTIAELGVTGLLELPPAGTLVGLAKRQLKGVATLAVKSPDDLPAAAAFITEHAGAAA</sequence>
<comment type="caution">
    <text evidence="6">The sequence shown here is derived from an EMBL/GenBank/DDBJ whole genome shotgun (WGS) entry which is preliminary data.</text>
</comment>
<dbReference type="GO" id="GO:0004314">
    <property type="term" value="F:[acyl-carrier-protein] S-malonyltransferase activity"/>
    <property type="evidence" value="ECO:0007669"/>
    <property type="project" value="UniProtKB-EC"/>
</dbReference>
<dbReference type="GO" id="GO:0006633">
    <property type="term" value="P:fatty acid biosynthetic process"/>
    <property type="evidence" value="ECO:0007669"/>
    <property type="project" value="TreeGrafter"/>
</dbReference>
<evidence type="ECO:0000313" key="6">
    <source>
        <dbReference type="EMBL" id="NNG37487.1"/>
    </source>
</evidence>
<dbReference type="Gene3D" id="3.30.70.250">
    <property type="entry name" value="Malonyl-CoA ACP transacylase, ACP-binding"/>
    <property type="match status" value="1"/>
</dbReference>
<dbReference type="EMBL" id="JABEND010000014">
    <property type="protein sequence ID" value="NNG37487.1"/>
    <property type="molecule type" value="Genomic_DNA"/>
</dbReference>
<dbReference type="SUPFAM" id="SSF55048">
    <property type="entry name" value="Probable ACP-binding domain of malonyl-CoA ACP transacylase"/>
    <property type="match status" value="1"/>
</dbReference>
<dbReference type="Proteomes" id="UP000562984">
    <property type="component" value="Unassembled WGS sequence"/>
</dbReference>
<dbReference type="SUPFAM" id="SSF52151">
    <property type="entry name" value="FabD/lysophospholipase-like"/>
    <property type="match status" value="1"/>
</dbReference>
<dbReference type="SMART" id="SM00827">
    <property type="entry name" value="PKS_AT"/>
    <property type="match status" value="1"/>
</dbReference>
<dbReference type="RefSeq" id="WP_171201185.1">
    <property type="nucleotide sequence ID" value="NZ_JABEND010000014.1"/>
</dbReference>
<protein>
    <recommendedName>
        <fullName evidence="1">[acyl-carrier-protein] S-malonyltransferase</fullName>
        <ecNumber evidence="1">2.3.1.39</ecNumber>
    </recommendedName>
</protein>
<keyword evidence="7" id="KW-1185">Reference proteome</keyword>
<dbReference type="InterPro" id="IPR014043">
    <property type="entry name" value="Acyl_transferase_dom"/>
</dbReference>
<organism evidence="6 7">
    <name type="scientific">Nakamurella aerolata</name>
    <dbReference type="NCBI Taxonomy" id="1656892"/>
    <lineage>
        <taxon>Bacteria</taxon>
        <taxon>Bacillati</taxon>
        <taxon>Actinomycetota</taxon>
        <taxon>Actinomycetes</taxon>
        <taxon>Nakamurellales</taxon>
        <taxon>Nakamurellaceae</taxon>
        <taxon>Nakamurella</taxon>
    </lineage>
</organism>
<evidence type="ECO:0000313" key="7">
    <source>
        <dbReference type="Proteomes" id="UP000562984"/>
    </source>
</evidence>